<accession>A0A9K3DBC0</accession>
<organism evidence="1 2">
    <name type="scientific">Kipferlia bialata</name>
    <dbReference type="NCBI Taxonomy" id="797122"/>
    <lineage>
        <taxon>Eukaryota</taxon>
        <taxon>Metamonada</taxon>
        <taxon>Carpediemonas-like organisms</taxon>
        <taxon>Kipferlia</taxon>
    </lineage>
</organism>
<name>A0A9K3DBC0_9EUKA</name>
<proteinExistence type="predicted"/>
<evidence type="ECO:0000313" key="2">
    <source>
        <dbReference type="Proteomes" id="UP000265618"/>
    </source>
</evidence>
<protein>
    <submittedName>
        <fullName evidence="1">Uncharacterized protein</fullName>
    </submittedName>
</protein>
<dbReference type="EMBL" id="BDIP01007084">
    <property type="protein sequence ID" value="GIQ91060.1"/>
    <property type="molecule type" value="Genomic_DNA"/>
</dbReference>
<reference evidence="1 2" key="1">
    <citation type="journal article" date="2018" name="PLoS ONE">
        <title>The draft genome of Kipferlia bialata reveals reductive genome evolution in fornicate parasites.</title>
        <authorList>
            <person name="Tanifuji G."/>
            <person name="Takabayashi S."/>
            <person name="Kume K."/>
            <person name="Takagi M."/>
            <person name="Nakayama T."/>
            <person name="Kamikawa R."/>
            <person name="Inagaki Y."/>
            <person name="Hashimoto T."/>
        </authorList>
    </citation>
    <scope>NUCLEOTIDE SEQUENCE [LARGE SCALE GENOMIC DNA]</scope>
    <source>
        <strain evidence="1">NY0173</strain>
    </source>
</reference>
<dbReference type="Proteomes" id="UP000265618">
    <property type="component" value="Unassembled WGS sequence"/>
</dbReference>
<feature type="non-terminal residue" evidence="1">
    <location>
        <position position="1"/>
    </location>
</feature>
<dbReference type="AlphaFoldDB" id="A0A9K3DBC0"/>
<keyword evidence="2" id="KW-1185">Reference proteome</keyword>
<evidence type="ECO:0000313" key="1">
    <source>
        <dbReference type="EMBL" id="GIQ91060.1"/>
    </source>
</evidence>
<comment type="caution">
    <text evidence="1">The sequence shown here is derived from an EMBL/GenBank/DDBJ whole genome shotgun (WGS) entry which is preliminary data.</text>
</comment>
<sequence>TILDTCAGQAREQPGLLSTIRSNSVFRGFPISLLSRGNVAIFGRSARAFSAVSACLKAGIPPSNIVLVEREPSDQWDMDTEVPSSGG</sequence>
<gene>
    <name evidence="1" type="ORF">KIPB_014128</name>
</gene>